<dbReference type="EMBL" id="FBYC01000004">
    <property type="protein sequence ID" value="CUX80682.1"/>
    <property type="molecule type" value="Genomic_DNA"/>
</dbReference>
<sequence>MQESNWHYEDEPVNGGAGGEVFKSIFNGSGLDAAGRLAREALQNSVDAARPGETAQVSLQIKVYEEADLDRFWNAAGLSALAKRVGVLGLHQANALAERPEKLRVLQVVDSGTTGLSGDPTSPSSKMRKLLMEIGGSQKIAEGGASGGSYGFGKAVYSASSRIAVVFVYSRTLDPQGEPLSLLMGCSYHQAHEFNGKRTSGRGFYGQPVELAHAIRYDAFTGLEADRLADELDLVRDADDMGTTIAIVDCPLSMENIRRGVERSWWPKIRRDNFRVTLVDETGQRLHARPLMDPELRPFIDALDVALGKSPEQTGKSRRKVFNRIEERSIGQLGLFVMTSPEEVDEQSDREDLRDRIALVRSPGMVVQYYGKRQVSNPPVVGVFLADDGIDDILRRSEPPEHDRWDVNADRLDPAKNEREIVQAIHSRIWHELRMFQKTARPPEKSSGNKFLQLERELAKLFGPTGKREPIGGGKGETPVSLRPDVSIVQASGGLKMVGKVLLQLKEDHEGDLPVALSFRLSSVDEGGHHIDPVAVTATFDGAAASLTGDGEWSLSLSPGEKVELTVESAVYESDWTVEFVPKVTPLDREVQP</sequence>
<dbReference type="PATRIC" id="fig|1666912.4.peg.1080"/>
<reference evidence="1 4" key="2">
    <citation type="submission" date="2016-01" db="EMBL/GenBank/DDBJ databases">
        <authorList>
            <person name="Varghese N."/>
        </authorList>
    </citation>
    <scope>NUCLEOTIDE SEQUENCE [LARGE SCALE GENOMIC DNA]</scope>
    <source>
        <strain evidence="1 4">HL-91</strain>
    </source>
</reference>
<dbReference type="Proteomes" id="UP000050413">
    <property type="component" value="Unassembled WGS sequence"/>
</dbReference>
<organism evidence="2 3">
    <name type="scientific">Roseibaca calidilacus</name>
    <dbReference type="NCBI Taxonomy" id="1666912"/>
    <lineage>
        <taxon>Bacteria</taxon>
        <taxon>Pseudomonadati</taxon>
        <taxon>Pseudomonadota</taxon>
        <taxon>Alphaproteobacteria</taxon>
        <taxon>Rhodobacterales</taxon>
        <taxon>Paracoccaceae</taxon>
        <taxon>Roseinatronobacter</taxon>
    </lineage>
</organism>
<proteinExistence type="predicted"/>
<gene>
    <name evidence="1" type="ORF">Ga0058931_1272</name>
    <name evidence="2" type="ORF">HLUCCA05_13830</name>
</gene>
<protein>
    <submittedName>
        <fullName evidence="2">Uncharacterized protein</fullName>
    </submittedName>
</protein>
<dbReference type="Proteomes" id="UP000182045">
    <property type="component" value="Unassembled WGS sequence"/>
</dbReference>
<dbReference type="AlphaFoldDB" id="A0A0P8A810"/>
<evidence type="ECO:0000313" key="4">
    <source>
        <dbReference type="Proteomes" id="UP000182045"/>
    </source>
</evidence>
<evidence type="ECO:0000313" key="3">
    <source>
        <dbReference type="Proteomes" id="UP000050413"/>
    </source>
</evidence>
<name>A0A0P8A810_9RHOB</name>
<evidence type="ECO:0000313" key="1">
    <source>
        <dbReference type="EMBL" id="CUX80682.1"/>
    </source>
</evidence>
<reference evidence="2 3" key="1">
    <citation type="submission" date="2015-09" db="EMBL/GenBank/DDBJ databases">
        <title>Identification and resolution of microdiversity through metagenomic sequencing of parallel consortia.</title>
        <authorList>
            <person name="Nelson W.C."/>
            <person name="Romine M.F."/>
            <person name="Lindemann S.R."/>
        </authorList>
    </citation>
    <scope>NUCLEOTIDE SEQUENCE [LARGE SCALE GENOMIC DNA]</scope>
    <source>
        <strain evidence="2">HL-91</strain>
    </source>
</reference>
<dbReference type="RefSeq" id="WP_072245590.1">
    <property type="nucleotide sequence ID" value="NZ_FBYC01000004.1"/>
</dbReference>
<accession>A0A0P8A810</accession>
<dbReference type="STRING" id="1666912.Ga0058931_1272"/>
<comment type="caution">
    <text evidence="2">The sequence shown here is derived from an EMBL/GenBank/DDBJ whole genome shotgun (WGS) entry which is preliminary data.</text>
</comment>
<dbReference type="OrthoDB" id="9146762at2"/>
<dbReference type="EMBL" id="LJSG01000018">
    <property type="protein sequence ID" value="KPP90325.1"/>
    <property type="molecule type" value="Genomic_DNA"/>
</dbReference>
<evidence type="ECO:0000313" key="2">
    <source>
        <dbReference type="EMBL" id="KPP90325.1"/>
    </source>
</evidence>
<keyword evidence="4" id="KW-1185">Reference proteome</keyword>